<gene>
    <name evidence="3" type="ORF">GCM10007416_34840</name>
</gene>
<protein>
    <recommendedName>
        <fullName evidence="2">BD-FAE-like domain-containing protein</fullName>
    </recommendedName>
</protein>
<evidence type="ECO:0000313" key="3">
    <source>
        <dbReference type="EMBL" id="GGA58692.1"/>
    </source>
</evidence>
<feature type="domain" description="BD-FAE-like" evidence="2">
    <location>
        <begin position="25"/>
        <end position="132"/>
    </location>
</feature>
<dbReference type="InterPro" id="IPR050300">
    <property type="entry name" value="GDXG_lipolytic_enzyme"/>
</dbReference>
<keyword evidence="4" id="KW-1185">Reference proteome</keyword>
<dbReference type="RefSeq" id="WP_188433760.1">
    <property type="nucleotide sequence ID" value="NZ_BMEX01000034.1"/>
</dbReference>
<proteinExistence type="predicted"/>
<sequence>MDVYTLPELQYLTNLTYSKEKQLALDILYSTHVTTRKPLVVYIHGGGWRTGEKTFRPPSVCFLLAAQGFAVSMINYRLSWTAKFPAQVEDCTEAIHWLCNRAEEFGIEPTSIGVMGYSAGGHLSALLGTSQGTLGAPTDFSKMKGWHEHPNSDESMFIGGPIQNHPDRVRMANPVTYVTGKEPPFLLIHGERDGIIPISQSVLLYQALKKAETDVTMQIVKNADHSFAGALTPSVEEINQIILKFFQERLAPM</sequence>
<dbReference type="Pfam" id="PF20434">
    <property type="entry name" value="BD-FAE"/>
    <property type="match status" value="2"/>
</dbReference>
<reference evidence="4" key="1">
    <citation type="journal article" date="2019" name="Int. J. Syst. Evol. Microbiol.">
        <title>The Global Catalogue of Microorganisms (GCM) 10K type strain sequencing project: providing services to taxonomists for standard genome sequencing and annotation.</title>
        <authorList>
            <consortium name="The Broad Institute Genomics Platform"/>
            <consortium name="The Broad Institute Genome Sequencing Center for Infectious Disease"/>
            <person name="Wu L."/>
            <person name="Ma J."/>
        </authorList>
    </citation>
    <scope>NUCLEOTIDE SEQUENCE [LARGE SCALE GENOMIC DNA]</scope>
    <source>
        <strain evidence="4">CGMCC 1.12404</strain>
    </source>
</reference>
<accession>A0ABQ1H651</accession>
<dbReference type="PANTHER" id="PTHR48081">
    <property type="entry name" value="AB HYDROLASE SUPERFAMILY PROTEIN C4A8.06C"/>
    <property type="match status" value="1"/>
</dbReference>
<name>A0ABQ1H651_9BACL</name>
<dbReference type="Gene3D" id="3.40.50.1820">
    <property type="entry name" value="alpha/beta hydrolase"/>
    <property type="match status" value="1"/>
</dbReference>
<dbReference type="InterPro" id="IPR029058">
    <property type="entry name" value="AB_hydrolase_fold"/>
</dbReference>
<evidence type="ECO:0000256" key="1">
    <source>
        <dbReference type="ARBA" id="ARBA00022801"/>
    </source>
</evidence>
<organism evidence="3 4">
    <name type="scientific">Kroppenstedtia guangzhouensis</name>
    <dbReference type="NCBI Taxonomy" id="1274356"/>
    <lineage>
        <taxon>Bacteria</taxon>
        <taxon>Bacillati</taxon>
        <taxon>Bacillota</taxon>
        <taxon>Bacilli</taxon>
        <taxon>Bacillales</taxon>
        <taxon>Thermoactinomycetaceae</taxon>
        <taxon>Kroppenstedtia</taxon>
    </lineage>
</organism>
<dbReference type="EMBL" id="BMEX01000034">
    <property type="protein sequence ID" value="GGA58692.1"/>
    <property type="molecule type" value="Genomic_DNA"/>
</dbReference>
<dbReference type="InterPro" id="IPR049492">
    <property type="entry name" value="BD-FAE-like_dom"/>
</dbReference>
<dbReference type="SUPFAM" id="SSF53474">
    <property type="entry name" value="alpha/beta-Hydrolases"/>
    <property type="match status" value="1"/>
</dbReference>
<feature type="domain" description="BD-FAE-like" evidence="2">
    <location>
        <begin position="136"/>
        <end position="208"/>
    </location>
</feature>
<evidence type="ECO:0000259" key="2">
    <source>
        <dbReference type="Pfam" id="PF20434"/>
    </source>
</evidence>
<keyword evidence="1" id="KW-0378">Hydrolase</keyword>
<dbReference type="PANTHER" id="PTHR48081:SF13">
    <property type="entry name" value="ALPHA_BETA HYDROLASE"/>
    <property type="match status" value="1"/>
</dbReference>
<evidence type="ECO:0000313" key="4">
    <source>
        <dbReference type="Proteomes" id="UP000617979"/>
    </source>
</evidence>
<comment type="caution">
    <text evidence="3">The sequence shown here is derived from an EMBL/GenBank/DDBJ whole genome shotgun (WGS) entry which is preliminary data.</text>
</comment>
<dbReference type="Proteomes" id="UP000617979">
    <property type="component" value="Unassembled WGS sequence"/>
</dbReference>